<dbReference type="SMART" id="SM00028">
    <property type="entry name" value="TPR"/>
    <property type="match status" value="4"/>
</dbReference>
<organism evidence="4 5">
    <name type="scientific">Gimesia alba</name>
    <dbReference type="NCBI Taxonomy" id="2527973"/>
    <lineage>
        <taxon>Bacteria</taxon>
        <taxon>Pseudomonadati</taxon>
        <taxon>Planctomycetota</taxon>
        <taxon>Planctomycetia</taxon>
        <taxon>Planctomycetales</taxon>
        <taxon>Planctomycetaceae</taxon>
        <taxon>Gimesia</taxon>
    </lineage>
</organism>
<dbReference type="PROSITE" id="PS50005">
    <property type="entry name" value="TPR"/>
    <property type="match status" value="2"/>
</dbReference>
<feature type="repeat" description="TPR" evidence="3">
    <location>
        <begin position="1063"/>
        <end position="1096"/>
    </location>
</feature>
<dbReference type="Pfam" id="PF13181">
    <property type="entry name" value="TPR_8"/>
    <property type="match status" value="1"/>
</dbReference>
<dbReference type="SUPFAM" id="SSF48452">
    <property type="entry name" value="TPR-like"/>
    <property type="match status" value="2"/>
</dbReference>
<dbReference type="AlphaFoldDB" id="A0A517RDI2"/>
<name>A0A517RDI2_9PLAN</name>
<keyword evidence="2 3" id="KW-0802">TPR repeat</keyword>
<evidence type="ECO:0000256" key="3">
    <source>
        <dbReference type="PROSITE-ProRule" id="PRU00339"/>
    </source>
</evidence>
<dbReference type="KEGG" id="gaz:Pan241w_20170"/>
<proteinExistence type="predicted"/>
<dbReference type="PANTHER" id="PTHR45586">
    <property type="entry name" value="TPR REPEAT-CONTAINING PROTEIN PA4667"/>
    <property type="match status" value="1"/>
</dbReference>
<dbReference type="PANTHER" id="PTHR45586:SF1">
    <property type="entry name" value="LIPOPOLYSACCHARIDE ASSEMBLY PROTEIN B"/>
    <property type="match status" value="1"/>
</dbReference>
<dbReference type="InterPro" id="IPR019734">
    <property type="entry name" value="TPR_rpt"/>
</dbReference>
<keyword evidence="1" id="KW-0677">Repeat</keyword>
<dbReference type="InterPro" id="IPR051012">
    <property type="entry name" value="CellSynth/LPSAsmb/PSIAsmb"/>
</dbReference>
<evidence type="ECO:0000256" key="2">
    <source>
        <dbReference type="ARBA" id="ARBA00022803"/>
    </source>
</evidence>
<accession>A0A517RDI2</accession>
<dbReference type="EMBL" id="CP036269">
    <property type="protein sequence ID" value="QDT41937.1"/>
    <property type="molecule type" value="Genomic_DNA"/>
</dbReference>
<keyword evidence="5" id="KW-1185">Reference proteome</keyword>
<feature type="repeat" description="TPR" evidence="3">
    <location>
        <begin position="1029"/>
        <end position="1062"/>
    </location>
</feature>
<protein>
    <submittedName>
        <fullName evidence="4">Tetratricopeptide repeat protein</fullName>
    </submittedName>
</protein>
<evidence type="ECO:0000313" key="4">
    <source>
        <dbReference type="EMBL" id="QDT41937.1"/>
    </source>
</evidence>
<reference evidence="4 5" key="1">
    <citation type="submission" date="2019-02" db="EMBL/GenBank/DDBJ databases">
        <title>Deep-cultivation of Planctomycetes and their phenomic and genomic characterization uncovers novel biology.</title>
        <authorList>
            <person name="Wiegand S."/>
            <person name="Jogler M."/>
            <person name="Boedeker C."/>
            <person name="Pinto D."/>
            <person name="Vollmers J."/>
            <person name="Rivas-Marin E."/>
            <person name="Kohn T."/>
            <person name="Peeters S.H."/>
            <person name="Heuer A."/>
            <person name="Rast P."/>
            <person name="Oberbeckmann S."/>
            <person name="Bunk B."/>
            <person name="Jeske O."/>
            <person name="Meyerdierks A."/>
            <person name="Storesund J.E."/>
            <person name="Kallscheuer N."/>
            <person name="Luecker S."/>
            <person name="Lage O.M."/>
            <person name="Pohl T."/>
            <person name="Merkel B.J."/>
            <person name="Hornburger P."/>
            <person name="Mueller R.-W."/>
            <person name="Bruemmer F."/>
            <person name="Labrenz M."/>
            <person name="Spormann A.M."/>
            <person name="Op den Camp H."/>
            <person name="Overmann J."/>
            <person name="Amann R."/>
            <person name="Jetten M.S.M."/>
            <person name="Mascher T."/>
            <person name="Medema M.H."/>
            <person name="Devos D.P."/>
            <person name="Kaster A.-K."/>
            <person name="Ovreas L."/>
            <person name="Rohde M."/>
            <person name="Galperin M.Y."/>
            <person name="Jogler C."/>
        </authorList>
    </citation>
    <scope>NUCLEOTIDE SEQUENCE [LARGE SCALE GENOMIC DNA]</scope>
    <source>
        <strain evidence="4 5">Pan241w</strain>
    </source>
</reference>
<evidence type="ECO:0000256" key="1">
    <source>
        <dbReference type="ARBA" id="ARBA00022737"/>
    </source>
</evidence>
<sequence>MLFFHKHARVFFGRDPIQSFVILSRDRCLRMLLLLFLVSFGGTDRATQASQKQPAPAQRKLVYLDFQKFDSQYNTRAPSLLTRELFRQAFLVAARDELGYRTRDVSLGDQIPGKDTKGDLVFNVHLVMDRRRKIEVRIFKQEGDTETLIEKRKLKMTNLTPVSEVVAFTEELSRTWFKDLLQKAGYAPQELQAPSTELSRLHALFIKPNELNYRDQFSRLNELHQSIAEEGENPERLALLAQSYALYGTLTEQYWCLIPLATKARALLYAERLHQKCPQTVFALSYRALVRTLVGLEQNALDDIQKLSDPEVEQTPRPIWLPIIEAYCLHDADRLSGNKFASQNELLWRYLNLLQATYYGTTTEQNAVVDAFMKLVPDSARAFYTRPKTIGYRQSEKMIETENIRFINSAFSYFEEQNALRMLPERTGSQLKNLIESRNKIVSDLLTQAVKPDQETEPSLALFANSMKELTFLQATDLMIRLRQMQGVKADVPLQIFLTSVPNHPFKKYLESFAWENGVATEAFQELRFVPDEYVVPAAYPIFLRDRKLNLIDKPLESIWREYVKNASHVISELAYSIDYALPEVQKGAWVPYLRPVSPHSPYTAMREIGFKFEQNQDRIPHLLKKYEDSYLLLHAIASQYLVRFDYPHAEWVFKRMYRSDPSYETIYPLIQLAQLQNKSKQELRLRQEALGIPNTLMRRCRQEHDLAEYYLRQGDYEAALPHAERATKSNSGWAMRMQALCHELLGDLDTALEIRQRESKRYQQWYIFHAWCRSRGLEPPEQNRTALKPALEYYAKVPLPSNRHLISDQLVYEQLSAVAVVLYLENQLKTALEVMQYASEEYDYVGETFPAVLAALIADELGLNQERDKSLSRAIEIEYKSRGKEYYLPQLNQILLIKQILTEDNTPELSPTLIDWYLQELPDQRVRSNYLYLIGKALLQKKQTELGSRYLKLAAASPLQTLSTSRMAAYTLLKLKIEKDPYHENMFDADTDQMLRLVDGAYAYQYYKKRELELVNLNRAVQLFPEASLPYLRRAEYYAAQKKRDQADQDFAKAMELTPQVPELWMSRGKFYQSTGQDQAAVEDYRQVLERDPESFLAHQKLALLLAASPDDQVRDGKQALQHAQQAAKLLPQQKSTNLALIAIAYAELKQFDKAKQYNRDAIKSQKHFRIKRLLEKREKLFVTRKPYRLKKRS</sequence>
<dbReference type="Gene3D" id="1.25.40.10">
    <property type="entry name" value="Tetratricopeptide repeat domain"/>
    <property type="match status" value="2"/>
</dbReference>
<evidence type="ECO:0000313" key="5">
    <source>
        <dbReference type="Proteomes" id="UP000317171"/>
    </source>
</evidence>
<gene>
    <name evidence="4" type="ORF">Pan241w_20170</name>
</gene>
<dbReference type="Proteomes" id="UP000317171">
    <property type="component" value="Chromosome"/>
</dbReference>
<dbReference type="InterPro" id="IPR011990">
    <property type="entry name" value="TPR-like_helical_dom_sf"/>
</dbReference>
<dbReference type="OrthoDB" id="213842at2"/>